<protein>
    <submittedName>
        <fullName evidence="2">SDR family oxidoreductase</fullName>
    </submittedName>
</protein>
<evidence type="ECO:0000313" key="3">
    <source>
        <dbReference type="Proteomes" id="UP001642900"/>
    </source>
</evidence>
<dbReference type="InterPro" id="IPR036291">
    <property type="entry name" value="NAD(P)-bd_dom_sf"/>
</dbReference>
<dbReference type="SUPFAM" id="SSF51735">
    <property type="entry name" value="NAD(P)-binding Rossmann-fold domains"/>
    <property type="match status" value="1"/>
</dbReference>
<dbReference type="PROSITE" id="PS00061">
    <property type="entry name" value="ADH_SHORT"/>
    <property type="match status" value="1"/>
</dbReference>
<evidence type="ECO:0000256" key="1">
    <source>
        <dbReference type="ARBA" id="ARBA00006484"/>
    </source>
</evidence>
<dbReference type="Gene3D" id="3.40.50.720">
    <property type="entry name" value="NAD(P)-binding Rossmann-like Domain"/>
    <property type="match status" value="1"/>
</dbReference>
<name>A0A6G4WI16_9HYPH</name>
<proteinExistence type="inferred from homology"/>
<keyword evidence="3" id="KW-1185">Reference proteome</keyword>
<comment type="caution">
    <text evidence="2">The sequence shown here is derived from an EMBL/GenBank/DDBJ whole genome shotgun (WGS) entry which is preliminary data.</text>
</comment>
<dbReference type="PANTHER" id="PTHR43943:SF2">
    <property type="entry name" value="DEHYDROGENASE_REDUCTASE 4"/>
    <property type="match status" value="1"/>
</dbReference>
<dbReference type="FunFam" id="3.40.50.720:FF:000084">
    <property type="entry name" value="Short-chain dehydrogenase reductase"/>
    <property type="match status" value="1"/>
</dbReference>
<dbReference type="PANTHER" id="PTHR43943">
    <property type="entry name" value="DEHYDROGENASE/REDUCTASE (SDR FAMILY) MEMBER 4"/>
    <property type="match status" value="1"/>
</dbReference>
<dbReference type="EMBL" id="JAAKZF010000036">
    <property type="protein sequence ID" value="NGO53737.1"/>
    <property type="molecule type" value="Genomic_DNA"/>
</dbReference>
<reference evidence="2 3" key="1">
    <citation type="submission" date="2020-02" db="EMBL/GenBank/DDBJ databases">
        <title>Genome sequence of strain CCNWXJ40-4.</title>
        <authorList>
            <person name="Gao J."/>
            <person name="Sun J."/>
        </authorList>
    </citation>
    <scope>NUCLEOTIDE SEQUENCE [LARGE SCALE GENOMIC DNA]</scope>
    <source>
        <strain evidence="2 3">CCNWXJ 40-4</strain>
    </source>
</reference>
<dbReference type="NCBIfam" id="NF005559">
    <property type="entry name" value="PRK07231.1"/>
    <property type="match status" value="1"/>
</dbReference>
<dbReference type="InterPro" id="IPR020904">
    <property type="entry name" value="Sc_DH/Rdtase_CS"/>
</dbReference>
<dbReference type="AlphaFoldDB" id="A0A6G4WI16"/>
<comment type="similarity">
    <text evidence="1">Belongs to the short-chain dehydrogenases/reductases (SDR) family.</text>
</comment>
<organism evidence="2 3">
    <name type="scientific">Allomesorhizobium camelthorni</name>
    <dbReference type="NCBI Taxonomy" id="475069"/>
    <lineage>
        <taxon>Bacteria</taxon>
        <taxon>Pseudomonadati</taxon>
        <taxon>Pseudomonadota</taxon>
        <taxon>Alphaproteobacteria</taxon>
        <taxon>Hyphomicrobiales</taxon>
        <taxon>Phyllobacteriaceae</taxon>
        <taxon>Allomesorhizobium</taxon>
    </lineage>
</organism>
<dbReference type="CDD" id="cd05233">
    <property type="entry name" value="SDR_c"/>
    <property type="match status" value="1"/>
</dbReference>
<gene>
    <name evidence="2" type="ORF">G6N73_21660</name>
</gene>
<accession>A0A6G4WI16</accession>
<dbReference type="Pfam" id="PF13561">
    <property type="entry name" value="adh_short_C2"/>
    <property type="match status" value="1"/>
</dbReference>
<dbReference type="PRINTS" id="PR00081">
    <property type="entry name" value="GDHRDH"/>
</dbReference>
<dbReference type="InterPro" id="IPR002347">
    <property type="entry name" value="SDR_fam"/>
</dbReference>
<sequence>MPVTGLFDLTGARALISGSSRGIGLAIATRMAEAGARVTISSRKSDACQAAADAINQAHGDGLAIPIPADISVRADLENLVETANSAWGGIDLLICNAASNPHYGPLAGITDEQFRKVFENNVLSTHWLISLVAPGMRARRDGAITIISSIGGLTGSAAIGAYNISKAADMQLARNLAVEFGKDNVRVNCIAPGLVRTAFSRALWTNPDVLGGYEAKTPLGRIGEADEIAGTAIFLSARAGSFVTGQTIVVDGGVTIAGVTGA</sequence>
<dbReference type="Proteomes" id="UP001642900">
    <property type="component" value="Unassembled WGS sequence"/>
</dbReference>
<evidence type="ECO:0000313" key="2">
    <source>
        <dbReference type="EMBL" id="NGO53737.1"/>
    </source>
</evidence>